<sequence>MAIATIFDPRYMIEILEFYFPLMYGSEASNEIEKIYGMCYELLSKYQSKSKLEQETSSYGISSSSTLLELNYDEQDPLSKFDLFVHSTIGESHTKSKLDYYLEESILPRTSNFDVLITSESAFSTGSRVVSKHRSRLHLNTLEALMCAQSWLWKVKEGSGSGQSSPKAINRPSKSSLSWEAAGNNGGLRMVLLSIFVVVCGSFEFGSCVRIEISSNVVLVSFVVSIWGSVSLDSGRFLLGYGIGVLSYVELINVLADPAVEISLCKHLLYEGMGVATASQAFDSEKLDMDKFASLSPDMLKKDNLVIRIRGHYFLWDAAAPIVLGLLSLELLIIWIHV</sequence>
<dbReference type="Pfam" id="PF05699">
    <property type="entry name" value="Dimer_Tnp_hAT"/>
    <property type="match status" value="1"/>
</dbReference>
<dbReference type="InterPro" id="IPR012337">
    <property type="entry name" value="RNaseH-like_sf"/>
</dbReference>
<dbReference type="AlphaFoldDB" id="A0A438GLR5"/>
<dbReference type="GO" id="GO:0046983">
    <property type="term" value="F:protein dimerization activity"/>
    <property type="evidence" value="ECO:0007669"/>
    <property type="project" value="InterPro"/>
</dbReference>
<keyword evidence="1" id="KW-0472">Membrane</keyword>
<comment type="caution">
    <text evidence="5">The sequence shown here is derived from an EMBL/GenBank/DDBJ whole genome shotgun (WGS) entry which is preliminary data.</text>
</comment>
<dbReference type="PANTHER" id="PTHR23272">
    <property type="entry name" value="BED FINGER-RELATED"/>
    <property type="match status" value="1"/>
</dbReference>
<evidence type="ECO:0000259" key="4">
    <source>
        <dbReference type="Pfam" id="PF16876"/>
    </source>
</evidence>
<evidence type="ECO:0000259" key="2">
    <source>
        <dbReference type="Pfam" id="PF05699"/>
    </source>
</evidence>
<dbReference type="EMBL" id="QGNW01000398">
    <property type="protein sequence ID" value="RVW73163.1"/>
    <property type="molecule type" value="Genomic_DNA"/>
</dbReference>
<evidence type="ECO:0000313" key="5">
    <source>
        <dbReference type="EMBL" id="RVW73163.1"/>
    </source>
</evidence>
<dbReference type="PANTHER" id="PTHR23272:SF179">
    <property type="entry name" value="ZINC FINGER BED DOMAIN-CONTAINING PROTEIN RICESLEEPER 2-LIKE ISOFORM X1"/>
    <property type="match status" value="1"/>
</dbReference>
<evidence type="ECO:0000256" key="1">
    <source>
        <dbReference type="SAM" id="Phobius"/>
    </source>
</evidence>
<dbReference type="InterPro" id="IPR031703">
    <property type="entry name" value="Lipin_mid"/>
</dbReference>
<feature type="domain" description="HAT C-terminal dimerisation" evidence="2">
    <location>
        <begin position="118"/>
        <end position="152"/>
    </location>
</feature>
<dbReference type="Pfam" id="PF14372">
    <property type="entry name" value="hAT-like_RNase-H"/>
    <property type="match status" value="1"/>
</dbReference>
<accession>A0A438GLR5</accession>
<keyword evidence="1" id="KW-0812">Transmembrane</keyword>
<dbReference type="Pfam" id="PF16876">
    <property type="entry name" value="Lipin_mid"/>
    <property type="match status" value="1"/>
</dbReference>
<dbReference type="Proteomes" id="UP000288805">
    <property type="component" value="Unassembled WGS sequence"/>
</dbReference>
<evidence type="ECO:0000259" key="3">
    <source>
        <dbReference type="Pfam" id="PF14372"/>
    </source>
</evidence>
<protein>
    <submittedName>
        <fullName evidence="5">Phosphatidate phosphatase PAH2</fullName>
    </submittedName>
</protein>
<gene>
    <name evidence="5" type="primary">PAH2_0</name>
    <name evidence="5" type="ORF">CK203_057809</name>
</gene>
<dbReference type="InterPro" id="IPR008906">
    <property type="entry name" value="HATC_C_dom"/>
</dbReference>
<name>A0A438GLR5_VITVI</name>
<dbReference type="GO" id="GO:0003677">
    <property type="term" value="F:DNA binding"/>
    <property type="evidence" value="ECO:0007669"/>
    <property type="project" value="InterPro"/>
</dbReference>
<dbReference type="SUPFAM" id="SSF53098">
    <property type="entry name" value="Ribonuclease H-like"/>
    <property type="match status" value="1"/>
</dbReference>
<dbReference type="InterPro" id="IPR025525">
    <property type="entry name" value="hAT-like_transposase_RNase-H"/>
</dbReference>
<feature type="domain" description="Lipin middle" evidence="4">
    <location>
        <begin position="260"/>
        <end position="327"/>
    </location>
</feature>
<feature type="domain" description="hAT-like transposase RNase-H fold" evidence="3">
    <location>
        <begin position="1"/>
        <end position="46"/>
    </location>
</feature>
<proteinExistence type="predicted"/>
<reference evidence="5 6" key="1">
    <citation type="journal article" date="2018" name="PLoS Genet.">
        <title>Population sequencing reveals clonal diversity and ancestral inbreeding in the grapevine cultivar Chardonnay.</title>
        <authorList>
            <person name="Roach M.J."/>
            <person name="Johnson D.L."/>
            <person name="Bohlmann J."/>
            <person name="van Vuuren H.J."/>
            <person name="Jones S.J."/>
            <person name="Pretorius I.S."/>
            <person name="Schmidt S.A."/>
            <person name="Borneman A.R."/>
        </authorList>
    </citation>
    <scope>NUCLEOTIDE SEQUENCE [LARGE SCALE GENOMIC DNA]</scope>
    <source>
        <strain evidence="6">cv. Chardonnay</strain>
        <tissue evidence="5">Leaf</tissue>
    </source>
</reference>
<organism evidence="5 6">
    <name type="scientific">Vitis vinifera</name>
    <name type="common">Grape</name>
    <dbReference type="NCBI Taxonomy" id="29760"/>
    <lineage>
        <taxon>Eukaryota</taxon>
        <taxon>Viridiplantae</taxon>
        <taxon>Streptophyta</taxon>
        <taxon>Embryophyta</taxon>
        <taxon>Tracheophyta</taxon>
        <taxon>Spermatophyta</taxon>
        <taxon>Magnoliopsida</taxon>
        <taxon>eudicotyledons</taxon>
        <taxon>Gunneridae</taxon>
        <taxon>Pentapetalae</taxon>
        <taxon>rosids</taxon>
        <taxon>Vitales</taxon>
        <taxon>Vitaceae</taxon>
        <taxon>Viteae</taxon>
        <taxon>Vitis</taxon>
    </lineage>
</organism>
<evidence type="ECO:0000313" key="6">
    <source>
        <dbReference type="Proteomes" id="UP000288805"/>
    </source>
</evidence>
<keyword evidence="1" id="KW-1133">Transmembrane helix</keyword>
<feature type="transmembrane region" description="Helical" evidence="1">
    <location>
        <begin position="314"/>
        <end position="336"/>
    </location>
</feature>